<evidence type="ECO:0000256" key="1">
    <source>
        <dbReference type="SAM" id="MobiDB-lite"/>
    </source>
</evidence>
<organism evidence="2 3">
    <name type="scientific">Neorhizobium galegae bv. orientalis str. HAMBI 540</name>
    <dbReference type="NCBI Taxonomy" id="1028800"/>
    <lineage>
        <taxon>Bacteria</taxon>
        <taxon>Pseudomonadati</taxon>
        <taxon>Pseudomonadota</taxon>
        <taxon>Alphaproteobacteria</taxon>
        <taxon>Hyphomicrobiales</taxon>
        <taxon>Rhizobiaceae</taxon>
        <taxon>Rhizobium/Agrobacterium group</taxon>
        <taxon>Neorhizobium</taxon>
    </lineage>
</organism>
<dbReference type="AlphaFoldDB" id="A0A068SRV0"/>
<name>A0A068SRV0_NEOGA</name>
<dbReference type="Proteomes" id="UP000028181">
    <property type="component" value="Chromosome I"/>
</dbReference>
<sequence>MTGGDLSRNRRPVDLLFQPTGAEHIHFSAATQRSGTGAFSVRANSATPPAK</sequence>
<gene>
    <name evidence="2" type="ORF">RG540_CH24320</name>
</gene>
<feature type="region of interest" description="Disordered" evidence="1">
    <location>
        <begin position="28"/>
        <end position="51"/>
    </location>
</feature>
<evidence type="ECO:0000313" key="3">
    <source>
        <dbReference type="Proteomes" id="UP000028181"/>
    </source>
</evidence>
<dbReference type="EMBL" id="HG938353">
    <property type="protein sequence ID" value="CDN48599.1"/>
    <property type="molecule type" value="Genomic_DNA"/>
</dbReference>
<evidence type="ECO:0000313" key="2">
    <source>
        <dbReference type="EMBL" id="CDN48599.1"/>
    </source>
</evidence>
<accession>A0A068SRV0</accession>
<feature type="compositionally biased region" description="Polar residues" evidence="1">
    <location>
        <begin position="29"/>
        <end position="51"/>
    </location>
</feature>
<dbReference type="KEGG" id="ngg:RG540_CH24320"/>
<keyword evidence="3" id="KW-1185">Reference proteome</keyword>
<protein>
    <submittedName>
        <fullName evidence="2">Uncharacterized protein</fullName>
    </submittedName>
</protein>
<proteinExistence type="predicted"/>
<reference evidence="3" key="1">
    <citation type="journal article" date="2014" name="BMC Genomics">
        <title>Genome sequencing of two Neorhizobium galegae strains reveals a noeT gene responsible for the unusual acetylation of the nodulation factors.</title>
        <authorList>
            <person name="Osterman J."/>
            <person name="Marsh J."/>
            <person name="Laine P.K."/>
            <person name="Zeng Z."/>
            <person name="Alatalo E."/>
            <person name="Sullivan J.T."/>
            <person name="Young J.P."/>
            <person name="Thomas-Oates J."/>
            <person name="Paulin L."/>
            <person name="Lindstrom K."/>
        </authorList>
    </citation>
    <scope>NUCLEOTIDE SEQUENCE [LARGE SCALE GENOMIC DNA]</scope>
    <source>
        <strain evidence="3">HAMBI 540</strain>
    </source>
</reference>
<dbReference type="HOGENOM" id="CLU_3101354_0_0_5"/>